<evidence type="ECO:0000313" key="1">
    <source>
        <dbReference type="EMBL" id="QTA86813.1"/>
    </source>
</evidence>
<reference evidence="1" key="1">
    <citation type="journal article" date="2021" name="Microb. Physiol.">
        <title>Proteogenomic Insights into the Physiology of Marine, Sulfate-Reducing, Filamentous Desulfonema limicola and Desulfonema magnum.</title>
        <authorList>
            <person name="Schnaars V."/>
            <person name="Wohlbrand L."/>
            <person name="Scheve S."/>
            <person name="Hinrichs C."/>
            <person name="Reinhardt R."/>
            <person name="Rabus R."/>
        </authorList>
    </citation>
    <scope>NUCLEOTIDE SEQUENCE</scope>
    <source>
        <strain evidence="1">4be13</strain>
    </source>
</reference>
<dbReference type="AlphaFoldDB" id="A0A975BK29"/>
<dbReference type="KEGG" id="dmm:dnm_028370"/>
<dbReference type="Proteomes" id="UP000663722">
    <property type="component" value="Chromosome"/>
</dbReference>
<gene>
    <name evidence="1" type="ORF">dnm_028370</name>
</gene>
<dbReference type="EMBL" id="CP061800">
    <property type="protein sequence ID" value="QTA86813.1"/>
    <property type="molecule type" value="Genomic_DNA"/>
</dbReference>
<organism evidence="1 2">
    <name type="scientific">Desulfonema magnum</name>
    <dbReference type="NCBI Taxonomy" id="45655"/>
    <lineage>
        <taxon>Bacteria</taxon>
        <taxon>Pseudomonadati</taxon>
        <taxon>Thermodesulfobacteriota</taxon>
        <taxon>Desulfobacteria</taxon>
        <taxon>Desulfobacterales</taxon>
        <taxon>Desulfococcaceae</taxon>
        <taxon>Desulfonema</taxon>
    </lineage>
</organism>
<evidence type="ECO:0000313" key="2">
    <source>
        <dbReference type="Proteomes" id="UP000663722"/>
    </source>
</evidence>
<sequence length="38" mass="4670">MGKIQPYFRYVIFCKSLCEYMTLPSFKFQVSSFKYIFQ</sequence>
<proteinExistence type="predicted"/>
<protein>
    <submittedName>
        <fullName evidence="1">Uncharacterized protein</fullName>
    </submittedName>
</protein>
<accession>A0A975BK29</accession>
<name>A0A975BK29_9BACT</name>
<keyword evidence="2" id="KW-1185">Reference proteome</keyword>